<dbReference type="EMBL" id="CM029050">
    <property type="protein sequence ID" value="KAG2564436.1"/>
    <property type="molecule type" value="Genomic_DNA"/>
</dbReference>
<feature type="region of interest" description="Disordered" evidence="1">
    <location>
        <begin position="1"/>
        <end position="60"/>
    </location>
</feature>
<dbReference type="Proteomes" id="UP000823388">
    <property type="component" value="Chromosome 7N"/>
</dbReference>
<accession>A0A8T0PZX1</accession>
<gene>
    <name evidence="2" type="ORF">PVAP13_7NG110757</name>
</gene>
<sequence length="135" mass="14319">MHMAAALGAKLARAGERKSTRGKSPARDAFPALLPAARGRNRKGETRKGGKGEINLSTLPPLLRSCSSSLRLPADQVLRARAAPSRRGPDPELTRPRPRARAAPSQARRSAGPSRVCLPRSSSSSSPPLPLFLKA</sequence>
<evidence type="ECO:0000313" key="3">
    <source>
        <dbReference type="Proteomes" id="UP000823388"/>
    </source>
</evidence>
<dbReference type="AlphaFoldDB" id="A0A8T0PZX1"/>
<feature type="compositionally biased region" description="Low complexity" evidence="1">
    <location>
        <begin position="101"/>
        <end position="135"/>
    </location>
</feature>
<evidence type="ECO:0000313" key="2">
    <source>
        <dbReference type="EMBL" id="KAG2564436.1"/>
    </source>
</evidence>
<name>A0A8T0PZX1_PANVG</name>
<reference evidence="2" key="1">
    <citation type="submission" date="2020-05" db="EMBL/GenBank/DDBJ databases">
        <title>WGS assembly of Panicum virgatum.</title>
        <authorList>
            <person name="Lovell J.T."/>
            <person name="Jenkins J."/>
            <person name="Shu S."/>
            <person name="Juenger T.E."/>
            <person name="Schmutz J."/>
        </authorList>
    </citation>
    <scope>NUCLEOTIDE SEQUENCE</scope>
    <source>
        <strain evidence="2">AP13</strain>
    </source>
</reference>
<evidence type="ECO:0000256" key="1">
    <source>
        <dbReference type="SAM" id="MobiDB-lite"/>
    </source>
</evidence>
<feature type="compositionally biased region" description="Low complexity" evidence="1">
    <location>
        <begin position="1"/>
        <end position="12"/>
    </location>
</feature>
<organism evidence="2 3">
    <name type="scientific">Panicum virgatum</name>
    <name type="common">Blackwell switchgrass</name>
    <dbReference type="NCBI Taxonomy" id="38727"/>
    <lineage>
        <taxon>Eukaryota</taxon>
        <taxon>Viridiplantae</taxon>
        <taxon>Streptophyta</taxon>
        <taxon>Embryophyta</taxon>
        <taxon>Tracheophyta</taxon>
        <taxon>Spermatophyta</taxon>
        <taxon>Magnoliopsida</taxon>
        <taxon>Liliopsida</taxon>
        <taxon>Poales</taxon>
        <taxon>Poaceae</taxon>
        <taxon>PACMAD clade</taxon>
        <taxon>Panicoideae</taxon>
        <taxon>Panicodae</taxon>
        <taxon>Paniceae</taxon>
        <taxon>Panicinae</taxon>
        <taxon>Panicum</taxon>
        <taxon>Panicum sect. Hiantes</taxon>
    </lineage>
</organism>
<keyword evidence="3" id="KW-1185">Reference proteome</keyword>
<feature type="compositionally biased region" description="Basic and acidic residues" evidence="1">
    <location>
        <begin position="42"/>
        <end position="51"/>
    </location>
</feature>
<protein>
    <submittedName>
        <fullName evidence="2">Uncharacterized protein</fullName>
    </submittedName>
</protein>
<proteinExistence type="predicted"/>
<feature type="region of interest" description="Disordered" evidence="1">
    <location>
        <begin position="77"/>
        <end position="135"/>
    </location>
</feature>
<comment type="caution">
    <text evidence="2">The sequence shown here is derived from an EMBL/GenBank/DDBJ whole genome shotgun (WGS) entry which is preliminary data.</text>
</comment>